<gene>
    <name evidence="12" type="ORF">U9M48_024797</name>
</gene>
<dbReference type="PANTHER" id="PTHR31169:SF8">
    <property type="entry name" value="ZINC-FINGER DOMAIN OF MONOAMINE-OXIDASE A REPRESSOR R1 PROTEIN"/>
    <property type="match status" value="1"/>
</dbReference>
<dbReference type="EMBL" id="CP144749">
    <property type="protein sequence ID" value="WVZ76875.1"/>
    <property type="molecule type" value="Genomic_DNA"/>
</dbReference>
<keyword evidence="3" id="KW-0963">Cytoplasm</keyword>
<sequence length="264" mass="29093">MVACPQDAVGEGMQPVEVDMQAMKEAVASKAKQKRRPKQSPSNTCHQCRQQSTDFPRDCKGYRTKGRKGPCTLRYCGRCLLNRYGKEEELAPMEGWICPKCRGICNCSVCRKKKGEMPTGALAHVAKAIGCTSVHDLLQKSPETVAAVQVLRSSSPKQSQQRDKRTNVSAVEFQDQGPKNMGADFIVPRKKRTKRSYTLNNNSVDKRSPLLREGSPNGPYNTNVLPLTNSYPSPHIGAHVEDEGNIYEADGAAYIYNDVGVGCN</sequence>
<accession>A0AAQ3TNU8</accession>
<evidence type="ECO:0000256" key="1">
    <source>
        <dbReference type="ARBA" id="ARBA00004123"/>
    </source>
</evidence>
<name>A0AAQ3TNU8_PASNO</name>
<dbReference type="GO" id="GO:0005634">
    <property type="term" value="C:nucleus"/>
    <property type="evidence" value="ECO:0007669"/>
    <property type="project" value="UniProtKB-SubCell"/>
</dbReference>
<evidence type="ECO:0000259" key="11">
    <source>
        <dbReference type="Pfam" id="PF10497"/>
    </source>
</evidence>
<keyword evidence="8" id="KW-0804">Transcription</keyword>
<evidence type="ECO:0000256" key="10">
    <source>
        <dbReference type="SAM" id="MobiDB-lite"/>
    </source>
</evidence>
<evidence type="ECO:0000256" key="9">
    <source>
        <dbReference type="ARBA" id="ARBA00023242"/>
    </source>
</evidence>
<dbReference type="GO" id="GO:0005737">
    <property type="term" value="C:cytoplasm"/>
    <property type="evidence" value="ECO:0007669"/>
    <property type="project" value="UniProtKB-SubCell"/>
</dbReference>
<feature type="region of interest" description="Disordered" evidence="10">
    <location>
        <begin position="152"/>
        <end position="183"/>
    </location>
</feature>
<keyword evidence="6" id="KW-0832">Ubl conjugation</keyword>
<keyword evidence="5" id="KW-0597">Phosphoprotein</keyword>
<evidence type="ECO:0000256" key="5">
    <source>
        <dbReference type="ARBA" id="ARBA00022553"/>
    </source>
</evidence>
<dbReference type="PANTHER" id="PTHR31169">
    <property type="entry name" value="OS05G0300700 PROTEIN"/>
    <property type="match status" value="1"/>
</dbReference>
<protein>
    <recommendedName>
        <fullName evidence="11">Zinc-finger domain-containing protein</fullName>
    </recommendedName>
</protein>
<evidence type="ECO:0000256" key="6">
    <source>
        <dbReference type="ARBA" id="ARBA00022843"/>
    </source>
</evidence>
<evidence type="ECO:0000256" key="2">
    <source>
        <dbReference type="ARBA" id="ARBA00004496"/>
    </source>
</evidence>
<comment type="subcellular location">
    <subcellularLocation>
        <location evidence="2">Cytoplasm</location>
    </subcellularLocation>
    <subcellularLocation>
        <location evidence="1">Nucleus</location>
    </subcellularLocation>
</comment>
<dbReference type="InterPro" id="IPR040221">
    <property type="entry name" value="CDCA7/CDA7L"/>
</dbReference>
<evidence type="ECO:0000256" key="7">
    <source>
        <dbReference type="ARBA" id="ARBA00023015"/>
    </source>
</evidence>
<feature type="compositionally biased region" description="Polar residues" evidence="10">
    <location>
        <begin position="39"/>
        <end position="49"/>
    </location>
</feature>
<dbReference type="GO" id="GO:0006355">
    <property type="term" value="P:regulation of DNA-templated transcription"/>
    <property type="evidence" value="ECO:0007669"/>
    <property type="project" value="InterPro"/>
</dbReference>
<reference evidence="12 13" key="1">
    <citation type="submission" date="2024-02" db="EMBL/GenBank/DDBJ databases">
        <title>High-quality chromosome-scale genome assembly of Pensacola bahiagrass (Paspalum notatum Flugge var. saurae).</title>
        <authorList>
            <person name="Vega J.M."/>
            <person name="Podio M."/>
            <person name="Orjuela J."/>
            <person name="Siena L.A."/>
            <person name="Pessino S.C."/>
            <person name="Combes M.C."/>
            <person name="Mariac C."/>
            <person name="Albertini E."/>
            <person name="Pupilli F."/>
            <person name="Ortiz J.P.A."/>
            <person name="Leblanc O."/>
        </authorList>
    </citation>
    <scope>NUCLEOTIDE SEQUENCE [LARGE SCALE GENOMIC DNA]</scope>
    <source>
        <strain evidence="12">R1</strain>
        <tissue evidence="12">Leaf</tissue>
    </source>
</reference>
<organism evidence="12 13">
    <name type="scientific">Paspalum notatum var. saurae</name>
    <dbReference type="NCBI Taxonomy" id="547442"/>
    <lineage>
        <taxon>Eukaryota</taxon>
        <taxon>Viridiplantae</taxon>
        <taxon>Streptophyta</taxon>
        <taxon>Embryophyta</taxon>
        <taxon>Tracheophyta</taxon>
        <taxon>Spermatophyta</taxon>
        <taxon>Magnoliopsida</taxon>
        <taxon>Liliopsida</taxon>
        <taxon>Poales</taxon>
        <taxon>Poaceae</taxon>
        <taxon>PACMAD clade</taxon>
        <taxon>Panicoideae</taxon>
        <taxon>Andropogonodae</taxon>
        <taxon>Paspaleae</taxon>
        <taxon>Paspalinae</taxon>
        <taxon>Paspalum</taxon>
    </lineage>
</organism>
<keyword evidence="9" id="KW-0539">Nucleus</keyword>
<dbReference type="AlphaFoldDB" id="A0AAQ3TNU8"/>
<dbReference type="Proteomes" id="UP001341281">
    <property type="component" value="Chromosome 05"/>
</dbReference>
<evidence type="ECO:0000313" key="12">
    <source>
        <dbReference type="EMBL" id="WVZ76875.1"/>
    </source>
</evidence>
<evidence type="ECO:0000256" key="8">
    <source>
        <dbReference type="ARBA" id="ARBA00023163"/>
    </source>
</evidence>
<feature type="region of interest" description="Disordered" evidence="10">
    <location>
        <begin position="25"/>
        <end position="49"/>
    </location>
</feature>
<feature type="domain" description="Zinc-finger" evidence="11">
    <location>
        <begin position="41"/>
        <end position="138"/>
    </location>
</feature>
<evidence type="ECO:0000256" key="3">
    <source>
        <dbReference type="ARBA" id="ARBA00022490"/>
    </source>
</evidence>
<dbReference type="InterPro" id="IPR018866">
    <property type="entry name" value="Znf-4CXXC_R1"/>
</dbReference>
<evidence type="ECO:0000256" key="4">
    <source>
        <dbReference type="ARBA" id="ARBA00022499"/>
    </source>
</evidence>
<dbReference type="Pfam" id="PF10497">
    <property type="entry name" value="zf-4CXXC_R1"/>
    <property type="match status" value="1"/>
</dbReference>
<keyword evidence="13" id="KW-1185">Reference proteome</keyword>
<keyword evidence="7" id="KW-0805">Transcription regulation</keyword>
<evidence type="ECO:0000313" key="13">
    <source>
        <dbReference type="Proteomes" id="UP001341281"/>
    </source>
</evidence>
<keyword evidence="4" id="KW-1017">Isopeptide bond</keyword>
<proteinExistence type="predicted"/>